<sequence>MRIFIGMLSGINCPAENNAKANLLLKKRWRKQRLNEPPEP</sequence>
<keyword evidence="2" id="KW-1185">Reference proteome</keyword>
<gene>
    <name evidence="1" type="ORF">FHW36_1011058</name>
</gene>
<dbReference type="Proteomes" id="UP000320811">
    <property type="component" value="Unassembled WGS sequence"/>
</dbReference>
<proteinExistence type="predicted"/>
<protein>
    <submittedName>
        <fullName evidence="1">Uncharacterized protein</fullName>
    </submittedName>
</protein>
<dbReference type="AlphaFoldDB" id="A0A561Q438"/>
<dbReference type="EMBL" id="VIWO01000001">
    <property type="protein sequence ID" value="TWF45132.1"/>
    <property type="molecule type" value="Genomic_DNA"/>
</dbReference>
<organism evidence="1 2">
    <name type="scientific">Chitinophaga polysaccharea</name>
    <dbReference type="NCBI Taxonomy" id="1293035"/>
    <lineage>
        <taxon>Bacteria</taxon>
        <taxon>Pseudomonadati</taxon>
        <taxon>Bacteroidota</taxon>
        <taxon>Chitinophagia</taxon>
        <taxon>Chitinophagales</taxon>
        <taxon>Chitinophagaceae</taxon>
        <taxon>Chitinophaga</taxon>
    </lineage>
</organism>
<name>A0A561Q438_9BACT</name>
<reference evidence="1 2" key="1">
    <citation type="submission" date="2019-06" db="EMBL/GenBank/DDBJ databases">
        <title>Sorghum-associated microbial communities from plants grown in Nebraska, USA.</title>
        <authorList>
            <person name="Schachtman D."/>
        </authorList>
    </citation>
    <scope>NUCLEOTIDE SEQUENCE [LARGE SCALE GENOMIC DNA]</scope>
    <source>
        <strain evidence="1 2">1209</strain>
    </source>
</reference>
<comment type="caution">
    <text evidence="1">The sequence shown here is derived from an EMBL/GenBank/DDBJ whole genome shotgun (WGS) entry which is preliminary data.</text>
</comment>
<accession>A0A561Q438</accession>
<evidence type="ECO:0000313" key="1">
    <source>
        <dbReference type="EMBL" id="TWF45132.1"/>
    </source>
</evidence>
<evidence type="ECO:0000313" key="2">
    <source>
        <dbReference type="Proteomes" id="UP000320811"/>
    </source>
</evidence>